<dbReference type="Proteomes" id="UP000298347">
    <property type="component" value="Unassembled WGS sequence"/>
</dbReference>
<dbReference type="GO" id="GO:0003723">
    <property type="term" value="F:RNA binding"/>
    <property type="evidence" value="ECO:0007669"/>
    <property type="project" value="UniProtKB-KW"/>
</dbReference>
<dbReference type="InterPro" id="IPR036986">
    <property type="entry name" value="S4_RNA-bd_sf"/>
</dbReference>
<organism evidence="2 3">
    <name type="scientific">Sporolactobacillus shoreae</name>
    <dbReference type="NCBI Taxonomy" id="1465501"/>
    <lineage>
        <taxon>Bacteria</taxon>
        <taxon>Bacillati</taxon>
        <taxon>Bacillota</taxon>
        <taxon>Bacilli</taxon>
        <taxon>Bacillales</taxon>
        <taxon>Sporolactobacillaceae</taxon>
        <taxon>Sporolactobacillus</taxon>
    </lineage>
</organism>
<dbReference type="SUPFAM" id="SSF55174">
    <property type="entry name" value="Alpha-L RNA-binding motif"/>
    <property type="match status" value="1"/>
</dbReference>
<proteinExistence type="predicted"/>
<dbReference type="Pfam" id="PF13275">
    <property type="entry name" value="S4_2"/>
    <property type="match status" value="1"/>
</dbReference>
<comment type="caution">
    <text evidence="2">The sequence shown here is derived from an EMBL/GenBank/DDBJ whole genome shotgun (WGS) entry which is preliminary data.</text>
</comment>
<protein>
    <submittedName>
        <fullName evidence="2">S4 domain-containing protein YaaA</fullName>
    </submittedName>
</protein>
<evidence type="ECO:0000256" key="1">
    <source>
        <dbReference type="PROSITE-ProRule" id="PRU00182"/>
    </source>
</evidence>
<name>A0A4Z0GNJ3_9BACL</name>
<dbReference type="NCBIfam" id="TIGR02988">
    <property type="entry name" value="YaaA_near_RecF"/>
    <property type="match status" value="1"/>
</dbReference>
<keyword evidence="1" id="KW-0694">RNA-binding</keyword>
<dbReference type="RefSeq" id="WP_135348128.1">
    <property type="nucleotide sequence ID" value="NZ_SRJD01000006.1"/>
</dbReference>
<reference evidence="2 3" key="1">
    <citation type="journal article" date="2015" name="Int. J. Syst. Evol. Microbiol.">
        <title>Sporolactobacillus shoreae sp. nov. and Sporolactobacillus spathodeae sp. nov., two spore-forming lactic acid bacteria isolated from tree barks in Thailand.</title>
        <authorList>
            <person name="Thamacharoensuk T."/>
            <person name="Kitahara M."/>
            <person name="Ohkuma M."/>
            <person name="Thongchul N."/>
            <person name="Tanasupawat S."/>
        </authorList>
    </citation>
    <scope>NUCLEOTIDE SEQUENCE [LARGE SCALE GENOMIC DNA]</scope>
    <source>
        <strain evidence="2 3">BK92</strain>
    </source>
</reference>
<dbReference type="EMBL" id="SRJD01000006">
    <property type="protein sequence ID" value="TGA98649.1"/>
    <property type="molecule type" value="Genomic_DNA"/>
</dbReference>
<keyword evidence="3" id="KW-1185">Reference proteome</keyword>
<dbReference type="AlphaFoldDB" id="A0A4Z0GNJ3"/>
<dbReference type="Gene3D" id="3.10.290.10">
    <property type="entry name" value="RNA-binding S4 domain"/>
    <property type="match status" value="1"/>
</dbReference>
<dbReference type="PROSITE" id="PS50889">
    <property type="entry name" value="S4"/>
    <property type="match status" value="1"/>
</dbReference>
<dbReference type="OrthoDB" id="9811532at2"/>
<dbReference type="InterPro" id="IPR014330">
    <property type="entry name" value="RNA-bd_S4-rel_YaaA"/>
</dbReference>
<evidence type="ECO:0000313" key="2">
    <source>
        <dbReference type="EMBL" id="TGA98649.1"/>
    </source>
</evidence>
<sequence length="73" mass="8028">MKKIKIKSGEDYITLGQLLKVAGIIQTGGEAKYFLNSTKVAVNDQSESRRGKKLREGDQIKIAGTGEFLITRS</sequence>
<gene>
    <name evidence="2" type="primary">yaaA</name>
    <name evidence="2" type="ORF">E4665_07240</name>
</gene>
<accession>A0A4Z0GNJ3</accession>
<evidence type="ECO:0000313" key="3">
    <source>
        <dbReference type="Proteomes" id="UP000298347"/>
    </source>
</evidence>